<keyword evidence="2" id="KW-1185">Reference proteome</keyword>
<name>A0ABR3J6W5_9AGAR</name>
<gene>
    <name evidence="1" type="ORF">HGRIS_008087</name>
</gene>
<evidence type="ECO:0000313" key="1">
    <source>
        <dbReference type="EMBL" id="KAL0951391.1"/>
    </source>
</evidence>
<comment type="caution">
    <text evidence="1">The sequence shown here is derived from an EMBL/GenBank/DDBJ whole genome shotgun (WGS) entry which is preliminary data.</text>
</comment>
<dbReference type="Proteomes" id="UP001556367">
    <property type="component" value="Unassembled WGS sequence"/>
</dbReference>
<dbReference type="EMBL" id="JASNQZ010000011">
    <property type="protein sequence ID" value="KAL0951391.1"/>
    <property type="molecule type" value="Genomic_DNA"/>
</dbReference>
<sequence>MSPVLQLFGSTPSSVAITHYIASLAQRMPVPGADTPEIKSYPDAVYFNYYSLGVSLLFTPRNGYKPQTGLKRGELKDENLALDGVDVYNTPANKPETPHRSSTTSRPAELAFSSYANLPLSVDLTAEVKDKDGKVILRPPQVVISPETMGKDLVSCLGEPDRKGGGAGPSSGSIGIWCEWSKDGLMVEFGGDEARGPQAWERGKDAVWRVISLFPPKST</sequence>
<reference evidence="2" key="1">
    <citation type="submission" date="2024-06" db="EMBL/GenBank/DDBJ databases">
        <title>Multi-omics analyses provide insights into the biosynthesis of the anticancer antibiotic pleurotin in Hohenbuehelia grisea.</title>
        <authorList>
            <person name="Weaver J.A."/>
            <person name="Alberti F."/>
        </authorList>
    </citation>
    <scope>NUCLEOTIDE SEQUENCE [LARGE SCALE GENOMIC DNA]</scope>
    <source>
        <strain evidence="2">T-177</strain>
    </source>
</reference>
<proteinExistence type="predicted"/>
<accession>A0ABR3J6W5</accession>
<protein>
    <submittedName>
        <fullName evidence="1">Uncharacterized protein</fullName>
    </submittedName>
</protein>
<evidence type="ECO:0000313" key="2">
    <source>
        <dbReference type="Proteomes" id="UP001556367"/>
    </source>
</evidence>
<organism evidence="1 2">
    <name type="scientific">Hohenbuehelia grisea</name>
    <dbReference type="NCBI Taxonomy" id="104357"/>
    <lineage>
        <taxon>Eukaryota</taxon>
        <taxon>Fungi</taxon>
        <taxon>Dikarya</taxon>
        <taxon>Basidiomycota</taxon>
        <taxon>Agaricomycotina</taxon>
        <taxon>Agaricomycetes</taxon>
        <taxon>Agaricomycetidae</taxon>
        <taxon>Agaricales</taxon>
        <taxon>Pleurotineae</taxon>
        <taxon>Pleurotaceae</taxon>
        <taxon>Hohenbuehelia</taxon>
    </lineage>
</organism>